<dbReference type="Gene3D" id="3.40.50.1820">
    <property type="entry name" value="alpha/beta hydrolase"/>
    <property type="match status" value="1"/>
</dbReference>
<dbReference type="RefSeq" id="WP_345703578.1">
    <property type="nucleotide sequence ID" value="NZ_BAABJP010000068.1"/>
</dbReference>
<evidence type="ECO:0000259" key="1">
    <source>
        <dbReference type="Pfam" id="PF12697"/>
    </source>
</evidence>
<sequence length="266" mass="28507">MTSSVISADGTRIGFEVRGVGPGLILLHGGTADRTRWAQVAPILAERFTLYLVDRRGRGLSGDGPEAAYTIEREAEDLLAVAEAAAGANGLVHLLGHSYGALITLETLPRGGPFDRVVLYEPPFRTNGLAVFPSGVLDTMAERLAADDRDGVLAAFFRGAIGLDEAAVDAQRRTPMWPARLAAAHTIVREGRVADTYRPRPELSRLTVPVRFLLGTDSPEYVRAATRAAHRTVPGSDILDLPGQAHMAMDTIPEKFAGVVTDFLLS</sequence>
<dbReference type="Pfam" id="PF12697">
    <property type="entry name" value="Abhydrolase_6"/>
    <property type="match status" value="1"/>
</dbReference>
<dbReference type="EMBL" id="BAABJP010000068">
    <property type="protein sequence ID" value="GAA5175968.1"/>
    <property type="molecule type" value="Genomic_DNA"/>
</dbReference>
<dbReference type="PANTHER" id="PTHR43194">
    <property type="entry name" value="HYDROLASE ALPHA/BETA FOLD FAMILY"/>
    <property type="match status" value="1"/>
</dbReference>
<evidence type="ECO:0000313" key="2">
    <source>
        <dbReference type="EMBL" id="GAA5175968.1"/>
    </source>
</evidence>
<dbReference type="InterPro" id="IPR000073">
    <property type="entry name" value="AB_hydrolase_1"/>
</dbReference>
<dbReference type="SUPFAM" id="SSF53474">
    <property type="entry name" value="alpha/beta-Hydrolases"/>
    <property type="match status" value="1"/>
</dbReference>
<dbReference type="Proteomes" id="UP001428817">
    <property type="component" value="Unassembled WGS sequence"/>
</dbReference>
<dbReference type="InterPro" id="IPR029058">
    <property type="entry name" value="AB_hydrolase_fold"/>
</dbReference>
<accession>A0ABP9REX6</accession>
<gene>
    <name evidence="2" type="ORF">GCM10023321_83130</name>
</gene>
<dbReference type="InterPro" id="IPR050228">
    <property type="entry name" value="Carboxylesterase_BioH"/>
</dbReference>
<organism evidence="2 3">
    <name type="scientific">Pseudonocardia eucalypti</name>
    <dbReference type="NCBI Taxonomy" id="648755"/>
    <lineage>
        <taxon>Bacteria</taxon>
        <taxon>Bacillati</taxon>
        <taxon>Actinomycetota</taxon>
        <taxon>Actinomycetes</taxon>
        <taxon>Pseudonocardiales</taxon>
        <taxon>Pseudonocardiaceae</taxon>
        <taxon>Pseudonocardia</taxon>
    </lineage>
</organism>
<dbReference type="PANTHER" id="PTHR43194:SF2">
    <property type="entry name" value="PEROXISOMAL MEMBRANE PROTEIN LPX1"/>
    <property type="match status" value="1"/>
</dbReference>
<reference evidence="3" key="1">
    <citation type="journal article" date="2019" name="Int. J. Syst. Evol. Microbiol.">
        <title>The Global Catalogue of Microorganisms (GCM) 10K type strain sequencing project: providing services to taxonomists for standard genome sequencing and annotation.</title>
        <authorList>
            <consortium name="The Broad Institute Genomics Platform"/>
            <consortium name="The Broad Institute Genome Sequencing Center for Infectious Disease"/>
            <person name="Wu L."/>
            <person name="Ma J."/>
        </authorList>
    </citation>
    <scope>NUCLEOTIDE SEQUENCE [LARGE SCALE GENOMIC DNA]</scope>
    <source>
        <strain evidence="3">JCM 18303</strain>
    </source>
</reference>
<comment type="caution">
    <text evidence="2">The sequence shown here is derived from an EMBL/GenBank/DDBJ whole genome shotgun (WGS) entry which is preliminary data.</text>
</comment>
<protein>
    <submittedName>
        <fullName evidence="2">Alpha/beta hydrolase</fullName>
    </submittedName>
</protein>
<proteinExistence type="predicted"/>
<keyword evidence="3" id="KW-1185">Reference proteome</keyword>
<evidence type="ECO:0000313" key="3">
    <source>
        <dbReference type="Proteomes" id="UP001428817"/>
    </source>
</evidence>
<keyword evidence="2" id="KW-0378">Hydrolase</keyword>
<feature type="domain" description="AB hydrolase-1" evidence="1">
    <location>
        <begin position="24"/>
        <end position="257"/>
    </location>
</feature>
<dbReference type="GO" id="GO:0016787">
    <property type="term" value="F:hydrolase activity"/>
    <property type="evidence" value="ECO:0007669"/>
    <property type="project" value="UniProtKB-KW"/>
</dbReference>
<name>A0ABP9REX6_9PSEU</name>